<proteinExistence type="inferred from homology"/>
<dbReference type="InterPro" id="IPR002758">
    <property type="entry name" value="Cation_antiport_E"/>
</dbReference>
<reference evidence="8" key="1">
    <citation type="journal article" date="2019" name="Int. J. Syst. Evol. Microbiol.">
        <title>The Global Catalogue of Microorganisms (GCM) 10K type strain sequencing project: providing services to taxonomists for standard genome sequencing and annotation.</title>
        <authorList>
            <consortium name="The Broad Institute Genomics Platform"/>
            <consortium name="The Broad Institute Genome Sequencing Center for Infectious Disease"/>
            <person name="Wu L."/>
            <person name="Ma J."/>
        </authorList>
    </citation>
    <scope>NUCLEOTIDE SEQUENCE [LARGE SCALE GENOMIC DNA]</scope>
    <source>
        <strain evidence="8">CGMCC 1.12470</strain>
    </source>
</reference>
<comment type="subcellular location">
    <subcellularLocation>
        <location evidence="1">Cell membrane</location>
        <topology evidence="1">Multi-pass membrane protein</topology>
    </subcellularLocation>
</comment>
<keyword evidence="6" id="KW-0472">Membrane</keyword>
<organism evidence="7 8">
    <name type="scientific">Streptomyces caeni</name>
    <dbReference type="NCBI Taxonomy" id="2307231"/>
    <lineage>
        <taxon>Bacteria</taxon>
        <taxon>Bacillati</taxon>
        <taxon>Actinomycetota</taxon>
        <taxon>Actinomycetes</taxon>
        <taxon>Kitasatosporales</taxon>
        <taxon>Streptomycetaceae</taxon>
        <taxon>Streptomyces</taxon>
    </lineage>
</organism>
<keyword evidence="3" id="KW-1003">Cell membrane</keyword>
<dbReference type="RefSeq" id="WP_381088071.1">
    <property type="nucleotide sequence ID" value="NZ_JBHUDX010000083.1"/>
</dbReference>
<evidence type="ECO:0000256" key="3">
    <source>
        <dbReference type="ARBA" id="ARBA00022475"/>
    </source>
</evidence>
<name>A0ABW4IYW4_9ACTN</name>
<comment type="similarity">
    <text evidence="2">Belongs to the CPA3 antiporters (TC 2.A.63) subunit E family.</text>
</comment>
<gene>
    <name evidence="7" type="ORF">ACFSL4_26870</name>
</gene>
<dbReference type="PANTHER" id="PTHR34584">
    <property type="entry name" value="NA(+)/H(+) ANTIPORTER SUBUNIT E1"/>
    <property type="match status" value="1"/>
</dbReference>
<protein>
    <submittedName>
        <fullName evidence="7">Na+/H+ antiporter subunit E</fullName>
    </submittedName>
</protein>
<accession>A0ABW4IYW4</accession>
<dbReference type="Pfam" id="PF01899">
    <property type="entry name" value="MNHE"/>
    <property type="match status" value="1"/>
</dbReference>
<dbReference type="EMBL" id="JBHUDX010000083">
    <property type="protein sequence ID" value="MFD1661721.1"/>
    <property type="molecule type" value="Genomic_DNA"/>
</dbReference>
<dbReference type="Proteomes" id="UP001597261">
    <property type="component" value="Unassembled WGS sequence"/>
</dbReference>
<evidence type="ECO:0000256" key="6">
    <source>
        <dbReference type="ARBA" id="ARBA00023136"/>
    </source>
</evidence>
<evidence type="ECO:0000256" key="2">
    <source>
        <dbReference type="ARBA" id="ARBA00006228"/>
    </source>
</evidence>
<keyword evidence="4" id="KW-0812">Transmembrane</keyword>
<comment type="caution">
    <text evidence="7">The sequence shown here is derived from an EMBL/GenBank/DDBJ whole genome shotgun (WGS) entry which is preliminary data.</text>
</comment>
<evidence type="ECO:0000256" key="1">
    <source>
        <dbReference type="ARBA" id="ARBA00004651"/>
    </source>
</evidence>
<evidence type="ECO:0000256" key="4">
    <source>
        <dbReference type="ARBA" id="ARBA00022692"/>
    </source>
</evidence>
<keyword evidence="5" id="KW-1133">Transmembrane helix</keyword>
<keyword evidence="8" id="KW-1185">Reference proteome</keyword>
<dbReference type="PANTHER" id="PTHR34584:SF1">
    <property type="entry name" value="NA(+)_H(+) ANTIPORTER SUBUNIT E1"/>
    <property type="match status" value="1"/>
</dbReference>
<evidence type="ECO:0000313" key="8">
    <source>
        <dbReference type="Proteomes" id="UP001597261"/>
    </source>
</evidence>
<evidence type="ECO:0000256" key="5">
    <source>
        <dbReference type="ARBA" id="ARBA00022989"/>
    </source>
</evidence>
<sequence>MSRRLSTRLRRAAVRCLRAPGFLGHFSRLFLLANVTVAREIITPGSTLAPAIVELRLRSRTPLEIAILAHLITLTPGTLVLEVRTRTTPPALFVHGMHAADPDLFLTRLGDLENRLLAVMRPHGGYRP</sequence>
<evidence type="ECO:0000313" key="7">
    <source>
        <dbReference type="EMBL" id="MFD1661721.1"/>
    </source>
</evidence>